<dbReference type="AlphaFoldDB" id="A0A1W1VUY0"/>
<keyword evidence="2" id="KW-1185">Reference proteome</keyword>
<gene>
    <name evidence="1" type="ORF">SAMN00790413_06404</name>
</gene>
<dbReference type="Proteomes" id="UP000192582">
    <property type="component" value="Unassembled WGS sequence"/>
</dbReference>
<protein>
    <submittedName>
        <fullName evidence="1">Uncharacterized OsmC-related protein</fullName>
    </submittedName>
</protein>
<dbReference type="Pfam" id="PF02566">
    <property type="entry name" value="OsmC"/>
    <property type="match status" value="1"/>
</dbReference>
<dbReference type="PANTHER" id="PTHR35368">
    <property type="entry name" value="HYDROPEROXIDE REDUCTASE"/>
    <property type="match status" value="1"/>
</dbReference>
<dbReference type="STRING" id="695939.SAMN00790413_06404"/>
<proteinExistence type="predicted"/>
<reference evidence="1 2" key="1">
    <citation type="submission" date="2017-04" db="EMBL/GenBank/DDBJ databases">
        <authorList>
            <person name="Afonso C.L."/>
            <person name="Miller P.J."/>
            <person name="Scott M.A."/>
            <person name="Spackman E."/>
            <person name="Goraichik I."/>
            <person name="Dimitrov K.M."/>
            <person name="Suarez D.L."/>
            <person name="Swayne D.E."/>
        </authorList>
    </citation>
    <scope>NUCLEOTIDE SEQUENCE [LARGE SCALE GENOMIC DNA]</scope>
    <source>
        <strain evidence="1 2">KR-140</strain>
    </source>
</reference>
<dbReference type="InterPro" id="IPR015946">
    <property type="entry name" value="KH_dom-like_a/b"/>
</dbReference>
<dbReference type="SUPFAM" id="SSF82784">
    <property type="entry name" value="OsmC-like"/>
    <property type="match status" value="1"/>
</dbReference>
<dbReference type="InterPro" id="IPR003718">
    <property type="entry name" value="OsmC/Ohr_fam"/>
</dbReference>
<organism evidence="1 2">
    <name type="scientific">Deinococcus hopiensis KR-140</name>
    <dbReference type="NCBI Taxonomy" id="695939"/>
    <lineage>
        <taxon>Bacteria</taxon>
        <taxon>Thermotogati</taxon>
        <taxon>Deinococcota</taxon>
        <taxon>Deinococci</taxon>
        <taxon>Deinococcales</taxon>
        <taxon>Deinococcaceae</taxon>
        <taxon>Deinococcus</taxon>
    </lineage>
</organism>
<dbReference type="Gene3D" id="3.30.300.20">
    <property type="match status" value="1"/>
</dbReference>
<accession>A0A1W1VUY0</accession>
<sequence length="143" mass="15329">MLVIPHNCHSADMNIQVAVQQVSATASQAQARTHQVLVDRPLEKGGEDQGMMGGEYLLVALGGCFMSNLLAAVKARDASIRDVRLDVTGTLAGTPAHFSDIEVAVKAQTEDRELLEKLVVIADRACISSNTLRSAVNLTFRVV</sequence>
<evidence type="ECO:0000313" key="1">
    <source>
        <dbReference type="EMBL" id="SMB97192.1"/>
    </source>
</evidence>
<name>A0A1W1VUY0_9DEIO</name>
<dbReference type="InterPro" id="IPR052924">
    <property type="entry name" value="OsmC/Ohr_hydroprdx_reductase"/>
</dbReference>
<dbReference type="PANTHER" id="PTHR35368:SF1">
    <property type="entry name" value="HYDROPEROXIDE REDUCTASE"/>
    <property type="match status" value="1"/>
</dbReference>
<evidence type="ECO:0000313" key="2">
    <source>
        <dbReference type="Proteomes" id="UP000192582"/>
    </source>
</evidence>
<dbReference type="EMBL" id="FWWU01000010">
    <property type="protein sequence ID" value="SMB97192.1"/>
    <property type="molecule type" value="Genomic_DNA"/>
</dbReference>
<dbReference type="InterPro" id="IPR036102">
    <property type="entry name" value="OsmC/Ohrsf"/>
</dbReference>